<feature type="compositionally biased region" description="Basic and acidic residues" evidence="1">
    <location>
        <begin position="309"/>
        <end position="323"/>
    </location>
</feature>
<dbReference type="EMBL" id="MLYV02000095">
    <property type="protein sequence ID" value="PSS36880.1"/>
    <property type="molecule type" value="Genomic_DNA"/>
</dbReference>
<evidence type="ECO:0000256" key="1">
    <source>
        <dbReference type="SAM" id="MobiDB-lite"/>
    </source>
</evidence>
<dbReference type="AlphaFoldDB" id="A0A2R6S3M0"/>
<evidence type="ECO:0008006" key="4">
    <source>
        <dbReference type="Google" id="ProtNLM"/>
    </source>
</evidence>
<evidence type="ECO:0000313" key="3">
    <source>
        <dbReference type="Proteomes" id="UP000186601"/>
    </source>
</evidence>
<accession>A0A2R6S3M0</accession>
<proteinExistence type="predicted"/>
<feature type="region of interest" description="Disordered" evidence="1">
    <location>
        <begin position="205"/>
        <end position="235"/>
    </location>
</feature>
<comment type="caution">
    <text evidence="2">The sequence shown here is derived from an EMBL/GenBank/DDBJ whole genome shotgun (WGS) entry which is preliminary data.</text>
</comment>
<dbReference type="Pfam" id="PF10309">
    <property type="entry name" value="NCBP3"/>
    <property type="match status" value="1"/>
</dbReference>
<dbReference type="GO" id="GO:0003729">
    <property type="term" value="F:mRNA binding"/>
    <property type="evidence" value="ECO:0007669"/>
    <property type="project" value="InterPro"/>
</dbReference>
<name>A0A2R6S3M0_9APHY</name>
<dbReference type="OrthoDB" id="422106at2759"/>
<dbReference type="GO" id="GO:0000340">
    <property type="term" value="F:RNA 7-methylguanosine cap binding"/>
    <property type="evidence" value="ECO:0007669"/>
    <property type="project" value="InterPro"/>
</dbReference>
<reference evidence="2 3" key="1">
    <citation type="submission" date="2018-02" db="EMBL/GenBank/DDBJ databases">
        <title>Genome sequence of the basidiomycete white-rot fungus Phlebia centrifuga.</title>
        <authorList>
            <person name="Granchi Z."/>
            <person name="Peng M."/>
            <person name="de Vries R.P."/>
            <person name="Hilden K."/>
            <person name="Makela M.R."/>
            <person name="Grigoriev I."/>
            <person name="Riley R."/>
        </authorList>
    </citation>
    <scope>NUCLEOTIDE SEQUENCE [LARGE SCALE GENOMIC DNA]</scope>
    <source>
        <strain evidence="2 3">FBCC195</strain>
    </source>
</reference>
<gene>
    <name evidence="2" type="ORF">PHLCEN_2v1308</name>
</gene>
<organism evidence="2 3">
    <name type="scientific">Hermanssonia centrifuga</name>
    <dbReference type="NCBI Taxonomy" id="98765"/>
    <lineage>
        <taxon>Eukaryota</taxon>
        <taxon>Fungi</taxon>
        <taxon>Dikarya</taxon>
        <taxon>Basidiomycota</taxon>
        <taxon>Agaricomycotina</taxon>
        <taxon>Agaricomycetes</taxon>
        <taxon>Polyporales</taxon>
        <taxon>Meruliaceae</taxon>
        <taxon>Hermanssonia</taxon>
    </lineage>
</organism>
<evidence type="ECO:0000313" key="2">
    <source>
        <dbReference type="EMBL" id="PSS36880.1"/>
    </source>
</evidence>
<keyword evidence="3" id="KW-1185">Reference proteome</keyword>
<sequence length="370" mass="41323">MDIVPEPIVADDTTVPTLSYDESVPYSDQLPVDTLNEPGQSSLANRIGSTKVYLISDATAARSGKVRWRNVFVGAIEDLLRKDNAILFNGSPISHLPTTNIFAYATHFDAHPIALEWIDDCTCILIFSTKTAARAAFRFLAKSHAEEPSDEGFITSKPIPVAIWPPKKRVDQSLGVDEGLKGAIRMRWALTTDVKKRGAKKESEFYKRYGTGTGKDPANGDEERPNKKRRGDAEDINEAQRAQLDEDLDNFLAEDDSVPSRPPSPPSKMRSDYINAKGKTLLERTSALRQQPVPLEARIASGLPRRARREQQPRKTRGLEERMGGSLSERLGGESSRRRRSREPRARRERPNATQEDLDAELDAFLNSKD</sequence>
<protein>
    <recommendedName>
        <fullName evidence="4">Chromatin target of PRMT1 protein C-terminal domain-containing protein</fullName>
    </recommendedName>
</protein>
<dbReference type="InterPro" id="IPR019416">
    <property type="entry name" value="NCBP3"/>
</dbReference>
<feature type="region of interest" description="Disordered" evidence="1">
    <location>
        <begin position="253"/>
        <end position="370"/>
    </location>
</feature>
<dbReference type="Proteomes" id="UP000186601">
    <property type="component" value="Unassembled WGS sequence"/>
</dbReference>